<organism evidence="6 7">
    <name type="scientific">Ochrobactrum quorumnocens</name>
    <dbReference type="NCBI Taxonomy" id="271865"/>
    <lineage>
        <taxon>Bacteria</taxon>
        <taxon>Pseudomonadati</taxon>
        <taxon>Pseudomonadota</taxon>
        <taxon>Alphaproteobacteria</taxon>
        <taxon>Hyphomicrobiales</taxon>
        <taxon>Brucellaceae</taxon>
        <taxon>Brucella/Ochrobactrum group</taxon>
        <taxon>Ochrobactrum</taxon>
    </lineage>
</organism>
<evidence type="ECO:0000256" key="2">
    <source>
        <dbReference type="ARBA" id="ARBA00005417"/>
    </source>
</evidence>
<dbReference type="PANTHER" id="PTHR43790">
    <property type="entry name" value="CARBOHYDRATE TRANSPORT ATP-BINDING PROTEIN MG119-RELATED"/>
    <property type="match status" value="1"/>
</dbReference>
<dbReference type="SMART" id="SM00382">
    <property type="entry name" value="AAA"/>
    <property type="match status" value="1"/>
</dbReference>
<protein>
    <submittedName>
        <fullName evidence="6">ABC transporter family protein</fullName>
    </submittedName>
</protein>
<dbReference type="GO" id="GO:0005886">
    <property type="term" value="C:plasma membrane"/>
    <property type="evidence" value="ECO:0007669"/>
    <property type="project" value="UniProtKB-SubCell"/>
</dbReference>
<evidence type="ECO:0000259" key="5">
    <source>
        <dbReference type="PROSITE" id="PS50893"/>
    </source>
</evidence>
<dbReference type="PANTHER" id="PTHR43790:SF4">
    <property type="entry name" value="GUANOSINE IMPORT ATP-BINDING PROTEIN NUPO"/>
    <property type="match status" value="1"/>
</dbReference>
<dbReference type="InterPro" id="IPR003593">
    <property type="entry name" value="AAA+_ATPase"/>
</dbReference>
<dbReference type="OrthoDB" id="9805029at2"/>
<gene>
    <name evidence="6" type="ORF">CES85_4656</name>
</gene>
<dbReference type="InterPro" id="IPR003439">
    <property type="entry name" value="ABC_transporter-like_ATP-bd"/>
</dbReference>
<evidence type="ECO:0000256" key="1">
    <source>
        <dbReference type="ARBA" id="ARBA00004533"/>
    </source>
</evidence>
<dbReference type="PROSITE" id="PS50893">
    <property type="entry name" value="ABC_TRANSPORTER_2"/>
    <property type="match status" value="2"/>
</dbReference>
<reference evidence="6 7" key="1">
    <citation type="submission" date="2017-07" db="EMBL/GenBank/DDBJ databases">
        <title>Phylogenetic study on the rhizospheric bacterium Ochrobactrum sp. A44.</title>
        <authorList>
            <person name="Krzyzanowska D.M."/>
            <person name="Ossowicki A."/>
            <person name="Rajewska M."/>
            <person name="Maciag T."/>
            <person name="Kaczynski Z."/>
            <person name="Czerwicka M."/>
            <person name="Jafra S."/>
        </authorList>
    </citation>
    <scope>NUCLEOTIDE SEQUENCE [LARGE SCALE GENOMIC DNA]</scope>
    <source>
        <strain evidence="6 7">A44</strain>
    </source>
</reference>
<evidence type="ECO:0000313" key="7">
    <source>
        <dbReference type="Proteomes" id="UP000215256"/>
    </source>
</evidence>
<dbReference type="GO" id="GO:0016887">
    <property type="term" value="F:ATP hydrolysis activity"/>
    <property type="evidence" value="ECO:0007669"/>
    <property type="project" value="InterPro"/>
</dbReference>
<dbReference type="KEGG" id="och:CES85_4656"/>
<dbReference type="AlphaFoldDB" id="A0A248UAR0"/>
<evidence type="ECO:0000256" key="4">
    <source>
        <dbReference type="ARBA" id="ARBA00022840"/>
    </source>
</evidence>
<sequence length="524" mass="56091">MNKASPPIFECHDVTVRYGSVVALSDVGAVFERGKIHAVVGQNGAGKTTFARVLAGLVRPASGELKIDGRPLLGGNVKDARRAGVELVHQSFALPPSFTVAEAMQFGAEGGGLFSKTGLEKRWQPHLDALDVKVKAKQRIRDLPVETQQGVEIARALVSDAKLLILDEPTAVLSPEGADKLFERVRRLKERGVTVILILHKIREVLAIADTVTVLRGGKLVDGPLPCEDINADKLAELIIGAAAAKNLNADDKAALTGTTIVTHPYEDMDAQGSAAMLTPILRMTRVSTRPDPEGPALDQINLNIHPGEIIGVAGVEGNGQRTLVRAIAAMAAVTDGNIAIDNTDLTSAPLATRRAVGLRIIPFERNVEGLSLTSSLWENWAARSLLQKSLLSTISPSAIRKQCDAALKEWDVRYSEVGQRAGSLSGGNAQKVILSREMDQDARLILAAQPTRGLDIGATSFVWDSMRKARARGCGLMFISSDLDEIFDISDRVIVMLSGRIVAEFRPPYDLAAVGAAMTGVHQ</sequence>
<feature type="domain" description="ABC transporter" evidence="5">
    <location>
        <begin position="282"/>
        <end position="524"/>
    </location>
</feature>
<dbReference type="InterPro" id="IPR027417">
    <property type="entry name" value="P-loop_NTPase"/>
</dbReference>
<dbReference type="Proteomes" id="UP000215256">
    <property type="component" value="Chromosome 2"/>
</dbReference>
<accession>A0A248UAR0</accession>
<feature type="domain" description="ABC transporter" evidence="5">
    <location>
        <begin position="9"/>
        <end position="242"/>
    </location>
</feature>
<dbReference type="Pfam" id="PF00005">
    <property type="entry name" value="ABC_tran"/>
    <property type="match status" value="2"/>
</dbReference>
<proteinExistence type="inferred from homology"/>
<dbReference type="PROSITE" id="PS00211">
    <property type="entry name" value="ABC_TRANSPORTER_1"/>
    <property type="match status" value="1"/>
</dbReference>
<dbReference type="InterPro" id="IPR050107">
    <property type="entry name" value="ABC_carbohydrate_import_ATPase"/>
</dbReference>
<name>A0A248UAR0_9HYPH</name>
<dbReference type="EMBL" id="CP022603">
    <property type="protein sequence ID" value="ASV83873.1"/>
    <property type="molecule type" value="Genomic_DNA"/>
</dbReference>
<dbReference type="CDD" id="cd03216">
    <property type="entry name" value="ABC_Carb_Monos_I"/>
    <property type="match status" value="1"/>
</dbReference>
<dbReference type="GO" id="GO:0005524">
    <property type="term" value="F:ATP binding"/>
    <property type="evidence" value="ECO:0007669"/>
    <property type="project" value="UniProtKB-KW"/>
</dbReference>
<dbReference type="CDD" id="cd03215">
    <property type="entry name" value="ABC_Carb_Monos_II"/>
    <property type="match status" value="1"/>
</dbReference>
<dbReference type="SUPFAM" id="SSF52540">
    <property type="entry name" value="P-loop containing nucleoside triphosphate hydrolases"/>
    <property type="match status" value="2"/>
</dbReference>
<dbReference type="RefSeq" id="WP_095444752.1">
    <property type="nucleotide sequence ID" value="NZ_CP022603.1"/>
</dbReference>
<keyword evidence="4" id="KW-0067">ATP-binding</keyword>
<evidence type="ECO:0000313" key="6">
    <source>
        <dbReference type="EMBL" id="ASV83873.1"/>
    </source>
</evidence>
<keyword evidence="3" id="KW-0547">Nucleotide-binding</keyword>
<comment type="subcellular location">
    <subcellularLocation>
        <location evidence="1">Cell inner membrane</location>
    </subcellularLocation>
</comment>
<dbReference type="InterPro" id="IPR017871">
    <property type="entry name" value="ABC_transporter-like_CS"/>
</dbReference>
<dbReference type="Gene3D" id="3.40.50.300">
    <property type="entry name" value="P-loop containing nucleotide triphosphate hydrolases"/>
    <property type="match status" value="2"/>
</dbReference>
<comment type="similarity">
    <text evidence="2">Belongs to the ABC transporter superfamily.</text>
</comment>
<evidence type="ECO:0000256" key="3">
    <source>
        <dbReference type="ARBA" id="ARBA00022741"/>
    </source>
</evidence>